<gene>
    <name evidence="2" type="ORF">PVAP13_5KG424907</name>
</gene>
<proteinExistence type="predicted"/>
<dbReference type="AlphaFoldDB" id="A0A8T0SLY5"/>
<evidence type="ECO:0000313" key="2">
    <source>
        <dbReference type="EMBL" id="KAG2599581.1"/>
    </source>
</evidence>
<accession>A0A8T0SLY5</accession>
<reference evidence="2 3" key="1">
    <citation type="submission" date="2020-05" db="EMBL/GenBank/DDBJ databases">
        <title>WGS assembly of Panicum virgatum.</title>
        <authorList>
            <person name="Lovell J.T."/>
            <person name="Jenkins J."/>
            <person name="Shu S."/>
            <person name="Juenger T.E."/>
            <person name="Schmutz J."/>
        </authorList>
    </citation>
    <scope>NUCLEOTIDE SEQUENCE [LARGE SCALE GENOMIC DNA]</scope>
    <source>
        <strain evidence="3">cv. AP13</strain>
    </source>
</reference>
<comment type="caution">
    <text evidence="2">The sequence shown here is derived from an EMBL/GenBank/DDBJ whole genome shotgun (WGS) entry which is preliminary data.</text>
</comment>
<dbReference type="PANTHER" id="PTHR34223">
    <property type="entry name" value="OS11G0201299 PROTEIN"/>
    <property type="match status" value="1"/>
</dbReference>
<keyword evidence="3" id="KW-1185">Reference proteome</keyword>
<protein>
    <recommendedName>
        <fullName evidence="1">F-box domain-containing protein</fullName>
    </recommendedName>
</protein>
<dbReference type="Proteomes" id="UP000823388">
    <property type="component" value="Chromosome 5K"/>
</dbReference>
<name>A0A8T0SLY5_PANVG</name>
<sequence>MPRGGKAARSASAAGAGRGGDRISALPDAVLQHVLGFLPVREAVRTCVLARRWGHLWRSLPCLRVVDVEVLGSVDELTRFVNRLLLLRDPGSALDGCEFDLRGFEDVDPVYVDLWIQHALLLRARVLSLSITLSDIYAREICSPSSKRLSIVNCKFCLDRFDSVYSTRISTPSLIWLKLDACIRFGCGVDEDFHMEGCYADGCSECIFLYDCGLCGVHIDGRVLLEGLSNASTLEFRASFGMFTLEKDLACCPTFSNLKTFYLINWCLAGDLRALLFFLRCTPNLEKLTLQLCQKDKCVLKMEDSNPIEQSFSLGQLRRVEVKCEQIDERVRRTLKILSSIGTCLEEFNIQKI</sequence>
<dbReference type="CDD" id="cd22160">
    <property type="entry name" value="F-box_AtFBL13-like"/>
    <property type="match status" value="1"/>
</dbReference>
<dbReference type="InterPro" id="IPR001810">
    <property type="entry name" value="F-box_dom"/>
</dbReference>
<dbReference type="Pfam" id="PF00646">
    <property type="entry name" value="F-box"/>
    <property type="match status" value="1"/>
</dbReference>
<dbReference type="InterPro" id="IPR036047">
    <property type="entry name" value="F-box-like_dom_sf"/>
</dbReference>
<organism evidence="2 3">
    <name type="scientific">Panicum virgatum</name>
    <name type="common">Blackwell switchgrass</name>
    <dbReference type="NCBI Taxonomy" id="38727"/>
    <lineage>
        <taxon>Eukaryota</taxon>
        <taxon>Viridiplantae</taxon>
        <taxon>Streptophyta</taxon>
        <taxon>Embryophyta</taxon>
        <taxon>Tracheophyta</taxon>
        <taxon>Spermatophyta</taxon>
        <taxon>Magnoliopsida</taxon>
        <taxon>Liliopsida</taxon>
        <taxon>Poales</taxon>
        <taxon>Poaceae</taxon>
        <taxon>PACMAD clade</taxon>
        <taxon>Panicoideae</taxon>
        <taxon>Panicodae</taxon>
        <taxon>Paniceae</taxon>
        <taxon>Panicinae</taxon>
        <taxon>Panicum</taxon>
        <taxon>Panicum sect. Hiantes</taxon>
    </lineage>
</organism>
<feature type="domain" description="F-box" evidence="1">
    <location>
        <begin position="23"/>
        <end position="62"/>
    </location>
</feature>
<evidence type="ECO:0000259" key="1">
    <source>
        <dbReference type="Pfam" id="PF00646"/>
    </source>
</evidence>
<dbReference type="Gene3D" id="1.20.1280.50">
    <property type="match status" value="1"/>
</dbReference>
<dbReference type="SUPFAM" id="SSF81383">
    <property type="entry name" value="F-box domain"/>
    <property type="match status" value="1"/>
</dbReference>
<dbReference type="InterPro" id="IPR053781">
    <property type="entry name" value="F-box_AtFBL13-like"/>
</dbReference>
<dbReference type="InterPro" id="IPR053197">
    <property type="entry name" value="F-box_SCFL_complex_component"/>
</dbReference>
<evidence type="ECO:0000313" key="3">
    <source>
        <dbReference type="Proteomes" id="UP000823388"/>
    </source>
</evidence>
<dbReference type="EMBL" id="CM029045">
    <property type="protein sequence ID" value="KAG2599581.1"/>
    <property type="molecule type" value="Genomic_DNA"/>
</dbReference>
<dbReference type="PANTHER" id="PTHR34223:SF51">
    <property type="entry name" value="OS06G0556300 PROTEIN"/>
    <property type="match status" value="1"/>
</dbReference>